<dbReference type="Proteomes" id="UP000256621">
    <property type="component" value="Chromosome"/>
</dbReference>
<dbReference type="Proteomes" id="UP000226191">
    <property type="component" value="Unassembled WGS sequence"/>
</dbReference>
<organism evidence="2 3">
    <name type="scientific">Cutibacterium acnes</name>
    <name type="common">Propionibacterium acnes</name>
    <dbReference type="NCBI Taxonomy" id="1747"/>
    <lineage>
        <taxon>Bacteria</taxon>
        <taxon>Bacillati</taxon>
        <taxon>Actinomycetota</taxon>
        <taxon>Actinomycetes</taxon>
        <taxon>Propionibacteriales</taxon>
        <taxon>Propionibacteriaceae</taxon>
        <taxon>Cutibacterium</taxon>
    </lineage>
</organism>
<sequence>MPDHVADSTWATGLGEVDALEGVDLLRELADVFLLLPFERAPEPRDDFFAAVFRGRAGEDARVAMSLTLSTMATTRPEVKRGVTGLVVVARNSTAL</sequence>
<dbReference type="EMBL" id="MVCE01000006">
    <property type="protein sequence ID" value="PGF32059.1"/>
    <property type="molecule type" value="Genomic_DNA"/>
</dbReference>
<accession>A0A2B7I417</accession>
<dbReference type="EMBL" id="CP031442">
    <property type="protein sequence ID" value="AXM05828.1"/>
    <property type="molecule type" value="Genomic_DNA"/>
</dbReference>
<dbReference type="GeneID" id="92857334"/>
<proteinExistence type="predicted"/>
<reference evidence="2 3" key="1">
    <citation type="submission" date="2017-02" db="EMBL/GenBank/DDBJ databases">
        <title>Prevalence of linear plasmids in Cutibacterium acnes isolates obtained from cancerous prostatic tissue.</title>
        <authorList>
            <person name="Davidsson S."/>
            <person name="Bruggemann H."/>
        </authorList>
    </citation>
    <scope>NUCLEOTIDE SEQUENCE [LARGE SCALE GENOMIC DNA]</scope>
    <source>
        <strain evidence="2 3">11-78</strain>
    </source>
</reference>
<reference evidence="1 4" key="2">
    <citation type="submission" date="2018-08" db="EMBL/GenBank/DDBJ databases">
        <title>Genome sequencing of Cutibacterium acnes KCOM 1315.</title>
        <authorList>
            <person name="Kook J.-K."/>
            <person name="Park S.-N."/>
            <person name="Lim Y.K."/>
        </authorList>
    </citation>
    <scope>NUCLEOTIDE SEQUENCE [LARGE SCALE GENOMIC DNA]</scope>
    <source>
        <strain evidence="1 4">KCOM 1315</strain>
    </source>
</reference>
<dbReference type="RefSeq" id="WP_002519406.1">
    <property type="nucleotide sequence ID" value="NZ_AP019664.1"/>
</dbReference>
<evidence type="ECO:0000313" key="4">
    <source>
        <dbReference type="Proteomes" id="UP000256621"/>
    </source>
</evidence>
<dbReference type="AlphaFoldDB" id="A0A2B7I417"/>
<dbReference type="OrthoDB" id="9895671at2"/>
<protein>
    <submittedName>
        <fullName evidence="2">Amidase</fullName>
    </submittedName>
</protein>
<name>A0A2B7I417_CUTAC</name>
<evidence type="ECO:0000313" key="3">
    <source>
        <dbReference type="Proteomes" id="UP000226191"/>
    </source>
</evidence>
<evidence type="ECO:0000313" key="1">
    <source>
        <dbReference type="EMBL" id="AXM05828.1"/>
    </source>
</evidence>
<gene>
    <name evidence="2" type="ORF">B1B09_11395</name>
    <name evidence="1" type="ORF">DXN06_00580</name>
</gene>
<evidence type="ECO:0000313" key="2">
    <source>
        <dbReference type="EMBL" id="PGF32059.1"/>
    </source>
</evidence>